<dbReference type="InterPro" id="IPR021462">
    <property type="entry name" value="DUF3114"/>
</dbReference>
<dbReference type="AlphaFoldDB" id="A0A8D9VR06"/>
<protein>
    <recommendedName>
        <fullName evidence="3">DUF3114 domain-containing protein</fullName>
    </recommendedName>
</protein>
<proteinExistence type="predicted"/>
<name>A0A8D9VR06_LIMRT</name>
<dbReference type="Proteomes" id="UP000003419">
    <property type="component" value="Unassembled WGS sequence"/>
</dbReference>
<sequence>MIFMTNNMIKANQIGSVNYIRTLKQSGLNAHEQLDLIINHHLQAYIDNYGFLQFSPTVYQFSPQLAPTSFFYPYFRDLVVTAYSGKKGLKADLLGRKIHLFRSYLDRQNITFIRQYQRPSLSPEATDFQRLLSYAHDNHFKLDFKTGANYHNRYHHKFAYPSNMKVQLVRNSYRRYANPARMIEFIVDIETGKFVSQWNIYRFDNQGRVDSDPTHYSTNQLRQIADTESFNYGIPYGEYYVTGKYRHTHQRLDITQPTDSQLRRVAKKYWQAPIDYDDGGNYADLVRNMQDVIAWRGVPDSQRIKVYADYVNSLKEHQCKNSGINHFFAKNKAYQQFCVPWWRRLI</sequence>
<accession>A0A8D9VR06</accession>
<comment type="caution">
    <text evidence="1">The sequence shown here is derived from an EMBL/GenBank/DDBJ whole genome shotgun (WGS) entry which is preliminary data.</text>
</comment>
<reference evidence="1 2" key="1">
    <citation type="submission" date="2009-01" db="EMBL/GenBank/DDBJ databases">
        <authorList>
            <person name="Qin X."/>
            <person name="Bachman B."/>
            <person name="Battles P."/>
            <person name="Bell A."/>
            <person name="Bess C."/>
            <person name="Bickham C."/>
            <person name="Chaboub L."/>
            <person name="Chen D."/>
            <person name="Coyle M."/>
            <person name="Deiros D.R."/>
            <person name="Dinh H."/>
            <person name="Forbes L."/>
            <person name="Fowler G."/>
            <person name="Francisco L."/>
            <person name="Fu Q."/>
            <person name="Gubbala S."/>
            <person name="Hale W."/>
            <person name="Han Y."/>
            <person name="Hemphill L."/>
            <person name="Highlander S.K."/>
            <person name="Hirani K."/>
            <person name="Hogues M."/>
            <person name="Jackson L."/>
            <person name="Jakkamsetti A."/>
            <person name="Javaid M."/>
            <person name="Jiang H."/>
            <person name="Korchina V."/>
            <person name="Kovar C."/>
            <person name="Lara F."/>
            <person name="Lee S."/>
            <person name="Mata R."/>
            <person name="Mathew T."/>
            <person name="Moen C."/>
            <person name="Morales K."/>
            <person name="Munidasa M."/>
            <person name="Nazareth L."/>
            <person name="Ngo R."/>
            <person name="Nguyen L."/>
            <person name="Okwuonu G."/>
            <person name="Ongeri F."/>
            <person name="Patil S."/>
            <person name="Petrosino J."/>
            <person name="Pham C."/>
            <person name="Pham P."/>
            <person name="Pu L.-L."/>
            <person name="Puazo M."/>
            <person name="Raj R."/>
            <person name="Reid J."/>
            <person name="Rouhana J."/>
            <person name="Saada N."/>
            <person name="Shang Y."/>
            <person name="Simmons D."/>
            <person name="Thornton R."/>
            <person name="Warren J."/>
            <person name="Weissenberger G."/>
            <person name="Zhang J."/>
            <person name="Zhang L."/>
            <person name="Zhou C."/>
            <person name="Zhu D."/>
            <person name="Muzny D."/>
            <person name="Worley K."/>
            <person name="Gibbs R."/>
        </authorList>
    </citation>
    <scope>NUCLEOTIDE SEQUENCE [LARGE SCALE GENOMIC DNA]</scope>
    <source>
        <strain evidence="1 2">CF48-3A</strain>
    </source>
</reference>
<evidence type="ECO:0000313" key="2">
    <source>
        <dbReference type="Proteomes" id="UP000003419"/>
    </source>
</evidence>
<dbReference type="EMBL" id="ACHG01000058">
    <property type="protein sequence ID" value="EEI66074.1"/>
    <property type="molecule type" value="Genomic_DNA"/>
</dbReference>
<organism evidence="1 2">
    <name type="scientific">Limosilactobacillus reuteri CF48-3A</name>
    <dbReference type="NCBI Taxonomy" id="525341"/>
    <lineage>
        <taxon>Bacteria</taxon>
        <taxon>Bacillati</taxon>
        <taxon>Bacillota</taxon>
        <taxon>Bacilli</taxon>
        <taxon>Lactobacillales</taxon>
        <taxon>Lactobacillaceae</taxon>
        <taxon>Limosilactobacillus</taxon>
    </lineage>
</organism>
<gene>
    <name evidence="1" type="ORF">HMPREF0534_0597</name>
</gene>
<evidence type="ECO:0008006" key="3">
    <source>
        <dbReference type="Google" id="ProtNLM"/>
    </source>
</evidence>
<dbReference type="Pfam" id="PF11311">
    <property type="entry name" value="DUF3114"/>
    <property type="match status" value="1"/>
</dbReference>
<evidence type="ECO:0000313" key="1">
    <source>
        <dbReference type="EMBL" id="EEI66074.1"/>
    </source>
</evidence>